<dbReference type="GeneID" id="25284443"/>
<dbReference type="InterPro" id="IPR029068">
    <property type="entry name" value="Glyas_Bleomycin-R_OHBP_Dase"/>
</dbReference>
<keyword evidence="3" id="KW-1185">Reference proteome</keyword>
<evidence type="ECO:0000313" key="3">
    <source>
        <dbReference type="Proteomes" id="UP000027920"/>
    </source>
</evidence>
<dbReference type="AlphaFoldDB" id="A0A072P527"/>
<dbReference type="RefSeq" id="XP_013256958.1">
    <property type="nucleotide sequence ID" value="XM_013401504.1"/>
</dbReference>
<protein>
    <submittedName>
        <fullName evidence="2">Uncharacterized protein</fullName>
    </submittedName>
</protein>
<dbReference type="OrthoDB" id="5371818at2759"/>
<comment type="caution">
    <text evidence="2">The sequence shown here is derived from an EMBL/GenBank/DDBJ whole genome shotgun (WGS) entry which is preliminary data.</text>
</comment>
<sequence length="85" mass="9736">MTPKVVINGTTKPPGKPHPSPTFFAHAVLRTTMDHYEEMSQWYIDLLGAEVVHKTANITFLRYDEEHHRIAIFASPEHVPNQKVD</sequence>
<dbReference type="VEuPathDB" id="FungiDB:A1O9_09534"/>
<dbReference type="EMBL" id="AMGV01000010">
    <property type="protein sequence ID" value="KEF54368.1"/>
    <property type="molecule type" value="Genomic_DNA"/>
</dbReference>
<evidence type="ECO:0000256" key="1">
    <source>
        <dbReference type="SAM" id="MobiDB-lite"/>
    </source>
</evidence>
<evidence type="ECO:0000313" key="2">
    <source>
        <dbReference type="EMBL" id="KEF54368.1"/>
    </source>
</evidence>
<dbReference type="HOGENOM" id="CLU_2512644_0_0_1"/>
<name>A0A072P527_9EURO</name>
<dbReference type="STRING" id="1182545.A0A072P527"/>
<reference evidence="2 3" key="1">
    <citation type="submission" date="2013-03" db="EMBL/GenBank/DDBJ databases">
        <title>The Genome Sequence of Exophiala aquamarina CBS 119918.</title>
        <authorList>
            <consortium name="The Broad Institute Genomics Platform"/>
            <person name="Cuomo C."/>
            <person name="de Hoog S."/>
            <person name="Gorbushina A."/>
            <person name="Walker B."/>
            <person name="Young S.K."/>
            <person name="Zeng Q."/>
            <person name="Gargeya S."/>
            <person name="Fitzgerald M."/>
            <person name="Haas B."/>
            <person name="Abouelleil A."/>
            <person name="Allen A.W."/>
            <person name="Alvarado L."/>
            <person name="Arachchi H.M."/>
            <person name="Berlin A.M."/>
            <person name="Chapman S.B."/>
            <person name="Gainer-Dewar J."/>
            <person name="Goldberg J."/>
            <person name="Griggs A."/>
            <person name="Gujja S."/>
            <person name="Hansen M."/>
            <person name="Howarth C."/>
            <person name="Imamovic A."/>
            <person name="Ireland A."/>
            <person name="Larimer J."/>
            <person name="McCowan C."/>
            <person name="Murphy C."/>
            <person name="Pearson M."/>
            <person name="Poon T.W."/>
            <person name="Priest M."/>
            <person name="Roberts A."/>
            <person name="Saif S."/>
            <person name="Shea T."/>
            <person name="Sisk P."/>
            <person name="Sykes S."/>
            <person name="Wortman J."/>
            <person name="Nusbaum C."/>
            <person name="Birren B."/>
        </authorList>
    </citation>
    <scope>NUCLEOTIDE SEQUENCE [LARGE SCALE GENOMIC DNA]</scope>
    <source>
        <strain evidence="2 3">CBS 119918</strain>
    </source>
</reference>
<proteinExistence type="predicted"/>
<dbReference type="Proteomes" id="UP000027920">
    <property type="component" value="Unassembled WGS sequence"/>
</dbReference>
<dbReference type="SUPFAM" id="SSF54593">
    <property type="entry name" value="Glyoxalase/Bleomycin resistance protein/Dihydroxybiphenyl dioxygenase"/>
    <property type="match status" value="1"/>
</dbReference>
<dbReference type="Gene3D" id="3.10.180.10">
    <property type="entry name" value="2,3-Dihydroxybiphenyl 1,2-Dioxygenase, domain 1"/>
    <property type="match status" value="1"/>
</dbReference>
<gene>
    <name evidence="2" type="ORF">A1O9_09534</name>
</gene>
<feature type="region of interest" description="Disordered" evidence="1">
    <location>
        <begin position="1"/>
        <end position="20"/>
    </location>
</feature>
<accession>A0A072P527</accession>
<organism evidence="2 3">
    <name type="scientific">Exophiala aquamarina CBS 119918</name>
    <dbReference type="NCBI Taxonomy" id="1182545"/>
    <lineage>
        <taxon>Eukaryota</taxon>
        <taxon>Fungi</taxon>
        <taxon>Dikarya</taxon>
        <taxon>Ascomycota</taxon>
        <taxon>Pezizomycotina</taxon>
        <taxon>Eurotiomycetes</taxon>
        <taxon>Chaetothyriomycetidae</taxon>
        <taxon>Chaetothyriales</taxon>
        <taxon>Herpotrichiellaceae</taxon>
        <taxon>Exophiala</taxon>
    </lineage>
</organism>